<dbReference type="EMBL" id="FQXQ01000007">
    <property type="protein sequence ID" value="SHH91654.1"/>
    <property type="molecule type" value="Genomic_DNA"/>
</dbReference>
<dbReference type="OrthoDB" id="2168082at2"/>
<dbReference type="Pfam" id="PF00072">
    <property type="entry name" value="Response_reg"/>
    <property type="match status" value="1"/>
</dbReference>
<dbReference type="PROSITE" id="PS50930">
    <property type="entry name" value="HTH_LYTTR"/>
    <property type="match status" value="1"/>
</dbReference>
<dbReference type="STRING" id="1195760.SAMN05444281_2694"/>
<dbReference type="Proteomes" id="UP000184109">
    <property type="component" value="Unassembled WGS sequence"/>
</dbReference>
<keyword evidence="1" id="KW-0597">Phosphoprotein</keyword>
<dbReference type="SMART" id="SM00448">
    <property type="entry name" value="REC"/>
    <property type="match status" value="1"/>
</dbReference>
<organism evidence="4 5">
    <name type="scientific">Wenyingzhuangia marina</name>
    <dbReference type="NCBI Taxonomy" id="1195760"/>
    <lineage>
        <taxon>Bacteria</taxon>
        <taxon>Pseudomonadati</taxon>
        <taxon>Bacteroidota</taxon>
        <taxon>Flavobacteriia</taxon>
        <taxon>Flavobacteriales</taxon>
        <taxon>Flavobacteriaceae</taxon>
        <taxon>Wenyingzhuangia</taxon>
    </lineage>
</organism>
<evidence type="ECO:0000313" key="5">
    <source>
        <dbReference type="Proteomes" id="UP000184109"/>
    </source>
</evidence>
<evidence type="ECO:0000259" key="3">
    <source>
        <dbReference type="PROSITE" id="PS50930"/>
    </source>
</evidence>
<feature type="domain" description="Response regulatory" evidence="2">
    <location>
        <begin position="2"/>
        <end position="114"/>
    </location>
</feature>
<evidence type="ECO:0000256" key="1">
    <source>
        <dbReference type="PROSITE-ProRule" id="PRU00169"/>
    </source>
</evidence>
<gene>
    <name evidence="4" type="ORF">SAMN05444281_2694</name>
</gene>
<dbReference type="Gene3D" id="2.40.50.1020">
    <property type="entry name" value="LytTr DNA-binding domain"/>
    <property type="match status" value="1"/>
</dbReference>
<proteinExistence type="predicted"/>
<accession>A0A1M5WX01</accession>
<keyword evidence="5" id="KW-1185">Reference proteome</keyword>
<dbReference type="InterPro" id="IPR046947">
    <property type="entry name" value="LytR-like"/>
</dbReference>
<name>A0A1M5WX01_9FLAO</name>
<dbReference type="AlphaFoldDB" id="A0A1M5WX01"/>
<dbReference type="SMART" id="SM00850">
    <property type="entry name" value="LytTR"/>
    <property type="match status" value="1"/>
</dbReference>
<dbReference type="InterPro" id="IPR001789">
    <property type="entry name" value="Sig_transdc_resp-reg_receiver"/>
</dbReference>
<dbReference type="RefSeq" id="WP_073122407.1">
    <property type="nucleotide sequence ID" value="NZ_BMEN01000007.1"/>
</dbReference>
<dbReference type="Pfam" id="PF04397">
    <property type="entry name" value="LytTR"/>
    <property type="match status" value="1"/>
</dbReference>
<dbReference type="InterPro" id="IPR007492">
    <property type="entry name" value="LytTR_DNA-bd_dom"/>
</dbReference>
<dbReference type="GO" id="GO:0000156">
    <property type="term" value="F:phosphorelay response regulator activity"/>
    <property type="evidence" value="ECO:0007669"/>
    <property type="project" value="InterPro"/>
</dbReference>
<evidence type="ECO:0000259" key="2">
    <source>
        <dbReference type="PROSITE" id="PS50110"/>
    </source>
</evidence>
<dbReference type="Gene3D" id="3.40.50.2300">
    <property type="match status" value="1"/>
</dbReference>
<dbReference type="PROSITE" id="PS50110">
    <property type="entry name" value="RESPONSE_REGULATORY"/>
    <property type="match status" value="1"/>
</dbReference>
<sequence>MNCIIVDDEATSRLVINQLCSQVGGLEIDGEFSNAIQAIKHLNQNEVDLIFLDIHMPDFTGFDFIQTLKNPPKIVLITSDTQFAIDAFEYDCIVDYMVKPIALPRFLKAVKKVESAILSNEPVQESTSTKSTKKESVASGKDLYVNIDRRLVKINIPDIYLIEAKGDYIQIKTEAKNYVVHSTLKKIEDKLPDDLFLKVHRSYVINIKMIIDIEDNSVLIKKDVVPVSRSNRPELMKRLNLL</sequence>
<feature type="modified residue" description="4-aspartylphosphate" evidence="1">
    <location>
        <position position="53"/>
    </location>
</feature>
<protein>
    <submittedName>
        <fullName evidence="4">Two component transcriptional regulator, LytTR family</fullName>
    </submittedName>
</protein>
<dbReference type="PANTHER" id="PTHR37299">
    <property type="entry name" value="TRANSCRIPTIONAL REGULATOR-RELATED"/>
    <property type="match status" value="1"/>
</dbReference>
<dbReference type="SUPFAM" id="SSF52172">
    <property type="entry name" value="CheY-like"/>
    <property type="match status" value="1"/>
</dbReference>
<reference evidence="5" key="1">
    <citation type="submission" date="2016-11" db="EMBL/GenBank/DDBJ databases">
        <authorList>
            <person name="Varghese N."/>
            <person name="Submissions S."/>
        </authorList>
    </citation>
    <scope>NUCLEOTIDE SEQUENCE [LARGE SCALE GENOMIC DNA]</scope>
    <source>
        <strain evidence="5">DSM 100572</strain>
    </source>
</reference>
<dbReference type="PANTHER" id="PTHR37299:SF1">
    <property type="entry name" value="STAGE 0 SPORULATION PROTEIN A HOMOLOG"/>
    <property type="match status" value="1"/>
</dbReference>
<evidence type="ECO:0000313" key="4">
    <source>
        <dbReference type="EMBL" id="SHH91654.1"/>
    </source>
</evidence>
<feature type="domain" description="HTH LytTR-type" evidence="3">
    <location>
        <begin position="143"/>
        <end position="241"/>
    </location>
</feature>
<dbReference type="InterPro" id="IPR011006">
    <property type="entry name" value="CheY-like_superfamily"/>
</dbReference>
<dbReference type="GO" id="GO:0003677">
    <property type="term" value="F:DNA binding"/>
    <property type="evidence" value="ECO:0007669"/>
    <property type="project" value="InterPro"/>
</dbReference>